<evidence type="ECO:0000256" key="2">
    <source>
        <dbReference type="ARBA" id="ARBA00005287"/>
    </source>
</evidence>
<dbReference type="Pfam" id="PF01125">
    <property type="entry name" value="BUD31"/>
    <property type="match status" value="1"/>
</dbReference>
<dbReference type="AlphaFoldDB" id="A0A2P6TTX0"/>
<dbReference type="PANTHER" id="PTHR19411:SF0">
    <property type="entry name" value="PROTEIN BUD31 HOMOLOG"/>
    <property type="match status" value="1"/>
</dbReference>
<keyword evidence="3" id="KW-0539">Nucleus</keyword>
<feature type="region of interest" description="Disordered" evidence="4">
    <location>
        <begin position="167"/>
        <end position="224"/>
    </location>
</feature>
<name>A0A2P6TTX0_CHLSO</name>
<dbReference type="InterPro" id="IPR001748">
    <property type="entry name" value="BUD31"/>
</dbReference>
<gene>
    <name evidence="5" type="ORF">C2E21_4114</name>
</gene>
<sequence length="224" mass="26114">MSSVRRRLKGKQPPEGWELIEEVVEDFEQQMKDAVNEDTSGKRRNETTWKVTRIHWEKNRFIYDLMYNRKVMSRELYDWLVREKIADGALISKWRKPGYEILCSLLAIQKGNHNFGTTSHCRVPMRQRAAQQRITPDVQTGCICCASGDGRFGGPIWWNTPLEETEETAEQNRAVWGQGDEPEQQQQRQQQYGGDEGPSRKRPLDDEEEDMDDEVKKRLAALKG</sequence>
<comment type="subcellular location">
    <subcellularLocation>
        <location evidence="1">Nucleus</location>
    </subcellularLocation>
</comment>
<dbReference type="STRING" id="3076.A0A2P6TTX0"/>
<evidence type="ECO:0000256" key="3">
    <source>
        <dbReference type="ARBA" id="ARBA00023242"/>
    </source>
</evidence>
<dbReference type="GO" id="GO:0000398">
    <property type="term" value="P:mRNA splicing, via spliceosome"/>
    <property type="evidence" value="ECO:0007669"/>
    <property type="project" value="TreeGrafter"/>
</dbReference>
<dbReference type="OrthoDB" id="277109at2759"/>
<feature type="compositionally biased region" description="Low complexity" evidence="4">
    <location>
        <begin position="184"/>
        <end position="193"/>
    </location>
</feature>
<comment type="similarity">
    <text evidence="2">Belongs to the BUD31 (G10) family.</text>
</comment>
<dbReference type="GO" id="GO:0005681">
    <property type="term" value="C:spliceosomal complex"/>
    <property type="evidence" value="ECO:0007669"/>
    <property type="project" value="TreeGrafter"/>
</dbReference>
<protein>
    <submittedName>
        <fullName evidence="5">G10 family</fullName>
    </submittedName>
</protein>
<comment type="caution">
    <text evidence="5">The sequence shown here is derived from an EMBL/GenBank/DDBJ whole genome shotgun (WGS) entry which is preliminary data.</text>
</comment>
<organism evidence="5 6">
    <name type="scientific">Chlorella sorokiniana</name>
    <name type="common">Freshwater green alga</name>
    <dbReference type="NCBI Taxonomy" id="3076"/>
    <lineage>
        <taxon>Eukaryota</taxon>
        <taxon>Viridiplantae</taxon>
        <taxon>Chlorophyta</taxon>
        <taxon>core chlorophytes</taxon>
        <taxon>Trebouxiophyceae</taxon>
        <taxon>Chlorellales</taxon>
        <taxon>Chlorellaceae</taxon>
        <taxon>Chlorella clade</taxon>
        <taxon>Chlorella</taxon>
    </lineage>
</organism>
<evidence type="ECO:0000313" key="5">
    <source>
        <dbReference type="EMBL" id="PRW57518.1"/>
    </source>
</evidence>
<dbReference type="PRINTS" id="PR00322">
    <property type="entry name" value="G10"/>
</dbReference>
<dbReference type="Proteomes" id="UP000239899">
    <property type="component" value="Unassembled WGS sequence"/>
</dbReference>
<evidence type="ECO:0000313" key="6">
    <source>
        <dbReference type="Proteomes" id="UP000239899"/>
    </source>
</evidence>
<accession>A0A2P6TTX0</accession>
<reference evidence="5 6" key="1">
    <citation type="journal article" date="2018" name="Plant J.">
        <title>Genome sequences of Chlorella sorokiniana UTEX 1602 and Micractinium conductrix SAG 241.80: implications to maltose excretion by a green alga.</title>
        <authorList>
            <person name="Arriola M.B."/>
            <person name="Velmurugan N."/>
            <person name="Zhang Y."/>
            <person name="Plunkett M.H."/>
            <person name="Hondzo H."/>
            <person name="Barney B.M."/>
        </authorList>
    </citation>
    <scope>NUCLEOTIDE SEQUENCE [LARGE SCALE GENOMIC DNA]</scope>
    <source>
        <strain evidence="6">UTEX 1602</strain>
    </source>
</reference>
<evidence type="ECO:0000256" key="4">
    <source>
        <dbReference type="SAM" id="MobiDB-lite"/>
    </source>
</evidence>
<proteinExistence type="inferred from homology"/>
<dbReference type="EMBL" id="LHPG02000007">
    <property type="protein sequence ID" value="PRW57518.1"/>
    <property type="molecule type" value="Genomic_DNA"/>
</dbReference>
<keyword evidence="6" id="KW-1185">Reference proteome</keyword>
<evidence type="ECO:0000256" key="1">
    <source>
        <dbReference type="ARBA" id="ARBA00004123"/>
    </source>
</evidence>
<dbReference type="PANTHER" id="PTHR19411">
    <property type="entry name" value="PROTEIN BUD31-RELATED"/>
    <property type="match status" value="1"/>
</dbReference>